<feature type="region of interest" description="Disordered" evidence="10">
    <location>
        <begin position="19"/>
        <end position="60"/>
    </location>
</feature>
<dbReference type="GO" id="GO:0008270">
    <property type="term" value="F:zinc ion binding"/>
    <property type="evidence" value="ECO:0007669"/>
    <property type="project" value="UniProtKB-KW"/>
</dbReference>
<accession>A0A8R1DI44</accession>
<evidence type="ECO:0000256" key="10">
    <source>
        <dbReference type="SAM" id="MobiDB-lite"/>
    </source>
</evidence>
<comment type="subcellular location">
    <subcellularLocation>
        <location evidence="1">Nucleus</location>
    </subcellularLocation>
</comment>
<dbReference type="FunFam" id="4.10.320.30:FF:000001">
    <property type="entry name" value="Myelin transcription factor 1-like, a"/>
    <property type="match status" value="2"/>
</dbReference>
<keyword evidence="3" id="KW-0479">Metal-binding</keyword>
<proteinExistence type="inferred from homology"/>
<reference evidence="11" key="2">
    <citation type="submission" date="2022-06" db="UniProtKB">
        <authorList>
            <consortium name="EnsemblMetazoa"/>
        </authorList>
    </citation>
    <scope>IDENTIFICATION</scope>
    <source>
        <strain evidence="11">DF5081</strain>
    </source>
</reference>
<dbReference type="Gene3D" id="4.10.320.30">
    <property type="match status" value="2"/>
</dbReference>
<keyword evidence="5" id="KW-0863">Zinc-finger</keyword>
<organism evidence="11 12">
    <name type="scientific">Caenorhabditis japonica</name>
    <dbReference type="NCBI Taxonomy" id="281687"/>
    <lineage>
        <taxon>Eukaryota</taxon>
        <taxon>Metazoa</taxon>
        <taxon>Ecdysozoa</taxon>
        <taxon>Nematoda</taxon>
        <taxon>Chromadorea</taxon>
        <taxon>Rhabditida</taxon>
        <taxon>Rhabditina</taxon>
        <taxon>Rhabditomorpha</taxon>
        <taxon>Rhabditoidea</taxon>
        <taxon>Rhabditidae</taxon>
        <taxon>Peloderinae</taxon>
        <taxon>Caenorhabditis</taxon>
    </lineage>
</organism>
<feature type="region of interest" description="Disordered" evidence="10">
    <location>
        <begin position="385"/>
        <end position="408"/>
    </location>
</feature>
<feature type="compositionally biased region" description="Low complexity" evidence="10">
    <location>
        <begin position="386"/>
        <end position="400"/>
    </location>
</feature>
<dbReference type="PROSITE" id="PS51802">
    <property type="entry name" value="ZF_CCHHC"/>
    <property type="match status" value="2"/>
</dbReference>
<evidence type="ECO:0000313" key="11">
    <source>
        <dbReference type="EnsemblMetazoa" id="CJA03417.1"/>
    </source>
</evidence>
<reference evidence="12" key="1">
    <citation type="submission" date="2010-08" db="EMBL/GenBank/DDBJ databases">
        <authorList>
            <consortium name="Caenorhabditis japonica Sequencing Consortium"/>
            <person name="Wilson R.K."/>
        </authorList>
    </citation>
    <scope>NUCLEOTIDE SEQUENCE [LARGE SCALE GENOMIC DNA]</scope>
    <source>
        <strain evidence="12">DF5081</strain>
    </source>
</reference>
<evidence type="ECO:0000256" key="6">
    <source>
        <dbReference type="ARBA" id="ARBA00022833"/>
    </source>
</evidence>
<dbReference type="PANTHER" id="PTHR10816">
    <property type="entry name" value="MYELIN TRANSCRIPTION FACTOR 1-RELATED"/>
    <property type="match status" value="1"/>
</dbReference>
<dbReference type="SUPFAM" id="SSF103637">
    <property type="entry name" value="CCHHC domain"/>
    <property type="match status" value="2"/>
</dbReference>
<evidence type="ECO:0000256" key="9">
    <source>
        <dbReference type="ARBA" id="ARBA00023242"/>
    </source>
</evidence>
<sequence length="474" mass="50297">MDAFQAFDGAKDIVRVDTASTSATSSEIEKENSEEMTCDTTTTTSQKMLENDEQNTSTSTDVVTSSIATANTTTLPSFVYSQLLLPSFQKQLEILTSGGQMTLISHSDTSPSDADSLTSSSDGVIAAAGEGSTTSKMDVLIPAATSPPHSDESRPMTPLQTLSEEQELSISTTPTVAFTPNGSIPSPGTGYSWSIRREGKLACPTPGCDGSGHQTGLYTHHRSLSGCPRRPDKTVIQMLALRQDTVLRCTTPGCSGKGHVNGNRTSHRSLSGCPIAHQEKMARKGIKVTPQRMKTPPTKCGGGDETPLDLTLGGAGFTPQQLLAAAQAGLIPGGNIMDLMFPQMAKPLSKLEEESKKENEMEVDVETASDVCPILTKEQDETTCDTPIAPTPVHVTTTPTKLAPPAEEKCSPTSMLLQMPAIADILKMATTTTTTPTLPPLPHIAQYTPQNLFGGQNALLAQLMLAQFQVQQGF</sequence>
<comment type="similarity">
    <text evidence="2">Belongs to the MYT1 family.</text>
</comment>
<evidence type="ECO:0000256" key="2">
    <source>
        <dbReference type="ARBA" id="ARBA00010194"/>
    </source>
</evidence>
<evidence type="ECO:0000256" key="8">
    <source>
        <dbReference type="ARBA" id="ARBA00023163"/>
    </source>
</evidence>
<evidence type="ECO:0000256" key="5">
    <source>
        <dbReference type="ARBA" id="ARBA00022771"/>
    </source>
</evidence>
<keyword evidence="6" id="KW-0862">Zinc</keyword>
<dbReference type="Pfam" id="PF01530">
    <property type="entry name" value="zf-C2HC"/>
    <property type="match status" value="2"/>
</dbReference>
<evidence type="ECO:0000256" key="4">
    <source>
        <dbReference type="ARBA" id="ARBA00022737"/>
    </source>
</evidence>
<keyword evidence="9" id="KW-0539">Nucleus</keyword>
<dbReference type="InterPro" id="IPR002515">
    <property type="entry name" value="Znf_C2H2C"/>
</dbReference>
<dbReference type="GO" id="GO:0007399">
    <property type="term" value="P:nervous system development"/>
    <property type="evidence" value="ECO:0007669"/>
    <property type="project" value="UniProtKB-KW"/>
</dbReference>
<evidence type="ECO:0000313" key="12">
    <source>
        <dbReference type="Proteomes" id="UP000005237"/>
    </source>
</evidence>
<dbReference type="InterPro" id="IPR036060">
    <property type="entry name" value="Znf_C2H2C_sf"/>
</dbReference>
<evidence type="ECO:0000256" key="7">
    <source>
        <dbReference type="ARBA" id="ARBA00023015"/>
    </source>
</evidence>
<evidence type="ECO:0000256" key="3">
    <source>
        <dbReference type="ARBA" id="ARBA00022723"/>
    </source>
</evidence>
<keyword evidence="12" id="KW-1185">Reference proteome</keyword>
<dbReference type="PANTHER" id="PTHR10816:SF15">
    <property type="entry name" value="MYELIN TRANSCRIPTION FACTOR 1-LIKE PROTEIN"/>
    <property type="match status" value="1"/>
</dbReference>
<protein>
    <submittedName>
        <fullName evidence="11">Uncharacterized protein</fullName>
    </submittedName>
</protein>
<keyword evidence="4" id="KW-0677">Repeat</keyword>
<dbReference type="AlphaFoldDB" id="A0A8R1DI44"/>
<name>A0A8R1DI44_CAEJA</name>
<keyword evidence="7" id="KW-0805">Transcription regulation</keyword>
<evidence type="ECO:0000256" key="1">
    <source>
        <dbReference type="ARBA" id="ARBA00004123"/>
    </source>
</evidence>
<keyword evidence="8" id="KW-0804">Transcription</keyword>
<dbReference type="GO" id="GO:0000981">
    <property type="term" value="F:DNA-binding transcription factor activity, RNA polymerase II-specific"/>
    <property type="evidence" value="ECO:0007669"/>
    <property type="project" value="TreeGrafter"/>
</dbReference>
<dbReference type="EnsemblMetazoa" id="CJA03417.1">
    <property type="protein sequence ID" value="CJA03417.1"/>
    <property type="gene ID" value="WBGene00122621"/>
</dbReference>
<dbReference type="GO" id="GO:0000978">
    <property type="term" value="F:RNA polymerase II cis-regulatory region sequence-specific DNA binding"/>
    <property type="evidence" value="ECO:0007669"/>
    <property type="project" value="TreeGrafter"/>
</dbReference>
<dbReference type="Proteomes" id="UP000005237">
    <property type="component" value="Unassembled WGS sequence"/>
</dbReference>
<dbReference type="GO" id="GO:0005634">
    <property type="term" value="C:nucleus"/>
    <property type="evidence" value="ECO:0007669"/>
    <property type="project" value="UniProtKB-SubCell"/>
</dbReference>